<accession>A0A8C5C4K8</accession>
<dbReference type="Ensembl" id="ENSGMOT00000036983.1">
    <property type="protein sequence ID" value="ENSGMOP00000056593.1"/>
    <property type="gene ID" value="ENSGMOG00000032711.1"/>
</dbReference>
<sequence>MPLQPLFCIVLCLNVFSCTYISFAVPRNYGGVYVGLPTDLTTVASSQSKPTRKGRPNLTQCC</sequence>
<protein>
    <submittedName>
        <fullName evidence="2">Uncharacterized protein</fullName>
    </submittedName>
</protein>
<feature type="chain" id="PRO_5047039652" evidence="1">
    <location>
        <begin position="25"/>
        <end position="62"/>
    </location>
</feature>
<organism evidence="2 3">
    <name type="scientific">Gadus morhua</name>
    <name type="common">Atlantic cod</name>
    <dbReference type="NCBI Taxonomy" id="8049"/>
    <lineage>
        <taxon>Eukaryota</taxon>
        <taxon>Metazoa</taxon>
        <taxon>Chordata</taxon>
        <taxon>Craniata</taxon>
        <taxon>Vertebrata</taxon>
        <taxon>Euteleostomi</taxon>
        <taxon>Actinopterygii</taxon>
        <taxon>Neopterygii</taxon>
        <taxon>Teleostei</taxon>
        <taxon>Neoteleostei</taxon>
        <taxon>Acanthomorphata</taxon>
        <taxon>Zeiogadaria</taxon>
        <taxon>Gadariae</taxon>
        <taxon>Gadiformes</taxon>
        <taxon>Gadoidei</taxon>
        <taxon>Gadidae</taxon>
        <taxon>Gadus</taxon>
    </lineage>
</organism>
<dbReference type="Proteomes" id="UP000694546">
    <property type="component" value="Chromosome 9"/>
</dbReference>
<evidence type="ECO:0000313" key="2">
    <source>
        <dbReference type="Ensembl" id="ENSGMOP00000056593.1"/>
    </source>
</evidence>
<proteinExistence type="predicted"/>
<reference evidence="2" key="2">
    <citation type="submission" date="2025-09" db="UniProtKB">
        <authorList>
            <consortium name="Ensembl"/>
        </authorList>
    </citation>
    <scope>IDENTIFICATION</scope>
</reference>
<feature type="signal peptide" evidence="1">
    <location>
        <begin position="1"/>
        <end position="24"/>
    </location>
</feature>
<evidence type="ECO:0000256" key="1">
    <source>
        <dbReference type="SAM" id="SignalP"/>
    </source>
</evidence>
<reference evidence="2" key="1">
    <citation type="submission" date="2025-08" db="UniProtKB">
        <authorList>
            <consortium name="Ensembl"/>
        </authorList>
    </citation>
    <scope>IDENTIFICATION</scope>
</reference>
<dbReference type="GeneTree" id="ENSGT01150000290422"/>
<keyword evidence="1" id="KW-0732">Signal</keyword>
<dbReference type="Pfam" id="PF15506">
    <property type="entry name" value="OCC1"/>
    <property type="match status" value="1"/>
</dbReference>
<dbReference type="AlphaFoldDB" id="A0A8C5C4K8"/>
<evidence type="ECO:0000313" key="3">
    <source>
        <dbReference type="Proteomes" id="UP000694546"/>
    </source>
</evidence>
<keyword evidence="3" id="KW-1185">Reference proteome</keyword>
<dbReference type="InterPro" id="IPR029133">
    <property type="entry name" value="OCC1"/>
</dbReference>
<name>A0A8C5C4K8_GADMO</name>